<dbReference type="OrthoDB" id="10001977at2759"/>
<organism evidence="3 4">
    <name type="scientific">Paramecium sonneborni</name>
    <dbReference type="NCBI Taxonomy" id="65129"/>
    <lineage>
        <taxon>Eukaryota</taxon>
        <taxon>Sar</taxon>
        <taxon>Alveolata</taxon>
        <taxon>Ciliophora</taxon>
        <taxon>Intramacronucleata</taxon>
        <taxon>Oligohymenophorea</taxon>
        <taxon>Peniculida</taxon>
        <taxon>Parameciidae</taxon>
        <taxon>Paramecium</taxon>
    </lineage>
</organism>
<dbReference type="Pfam" id="PF07534">
    <property type="entry name" value="TLD"/>
    <property type="match status" value="1"/>
</dbReference>
<evidence type="ECO:0000313" key="3">
    <source>
        <dbReference type="EMBL" id="CAD8129220.1"/>
    </source>
</evidence>
<evidence type="ECO:0000256" key="1">
    <source>
        <dbReference type="SAM" id="Coils"/>
    </source>
</evidence>
<keyword evidence="1" id="KW-0175">Coiled coil</keyword>
<accession>A0A8S1RPV1</accession>
<evidence type="ECO:0000259" key="2">
    <source>
        <dbReference type="Pfam" id="PF07534"/>
    </source>
</evidence>
<dbReference type="Proteomes" id="UP000692954">
    <property type="component" value="Unassembled WGS sequence"/>
</dbReference>
<feature type="coiled-coil region" evidence="1">
    <location>
        <begin position="78"/>
        <end position="216"/>
    </location>
</feature>
<name>A0A8S1RPV1_9CILI</name>
<dbReference type="AlphaFoldDB" id="A0A8S1RPV1"/>
<evidence type="ECO:0000313" key="4">
    <source>
        <dbReference type="Proteomes" id="UP000692954"/>
    </source>
</evidence>
<gene>
    <name evidence="3" type="ORF">PSON_ATCC_30995.1.T2110002</name>
</gene>
<feature type="domain" description="TLDc" evidence="2">
    <location>
        <begin position="195"/>
        <end position="372"/>
    </location>
</feature>
<dbReference type="EMBL" id="CAJJDN010000211">
    <property type="protein sequence ID" value="CAD8129220.1"/>
    <property type="molecule type" value="Genomic_DNA"/>
</dbReference>
<reference evidence="3" key="1">
    <citation type="submission" date="2021-01" db="EMBL/GenBank/DDBJ databases">
        <authorList>
            <consortium name="Genoscope - CEA"/>
            <person name="William W."/>
        </authorList>
    </citation>
    <scope>NUCLEOTIDE SEQUENCE</scope>
</reference>
<sequence>MQDKALELTYFLEECKRKMFQLIQSKLIKINTKYNKQIKQIKDSFQCPKNVKIDEVRVQDLIKIAKDISNPQNQQLFLDKLQTGLNIWNEENDQLLREKLQKAHPLIKTEIKNLRLQIQDLAKQIQQLQTEQYNPKRKKENQLKQIEEKIKSSIINLNNNNNQITSQLIINQNNQRTKDSQLQQLEDQLKSKDDQLQQLDDQLKQMDNKFQFLIQNQNYQKLIFGFDYSLFYKKGRKQQQMNLNQFIKEVQMDWIIIHFGINIMERSGYIFGGYSPCQWQKDKGWVQDDILSYFCFHKRMIKSILSNKIQNNMLLNVYLVMDLCMEVVGTQFKEGSSNLGLSYQWDKYENKQSNHLFGQAKPNVTECEIFELKFI</sequence>
<keyword evidence="4" id="KW-1185">Reference proteome</keyword>
<proteinExistence type="predicted"/>
<dbReference type="InterPro" id="IPR006571">
    <property type="entry name" value="TLDc_dom"/>
</dbReference>
<protein>
    <recommendedName>
        <fullName evidence="2">TLDc domain-containing protein</fullName>
    </recommendedName>
</protein>
<comment type="caution">
    <text evidence="3">The sequence shown here is derived from an EMBL/GenBank/DDBJ whole genome shotgun (WGS) entry which is preliminary data.</text>
</comment>